<dbReference type="SMART" id="SM01002">
    <property type="entry name" value="AlaDh_PNT_C"/>
    <property type="match status" value="1"/>
</dbReference>
<dbReference type="InterPro" id="IPR036291">
    <property type="entry name" value="NAD(P)-bd_dom_sf"/>
</dbReference>
<evidence type="ECO:0000256" key="7">
    <source>
        <dbReference type="ARBA" id="ARBA00023027"/>
    </source>
</evidence>
<gene>
    <name evidence="11" type="ORF">NK718_14835</name>
</gene>
<dbReference type="SMART" id="SM01003">
    <property type="entry name" value="AlaDh_PNT_N"/>
    <property type="match status" value="1"/>
</dbReference>
<dbReference type="SUPFAM" id="SSF52283">
    <property type="entry name" value="Formate/glycerate dehydrogenase catalytic domain-like"/>
    <property type="match status" value="1"/>
</dbReference>
<accession>A0ABT1LE82</accession>
<feature type="domain" description="Alanine dehydrogenase/pyridine nucleotide transhydrogenase NAD(H)-binding" evidence="9">
    <location>
        <begin position="148"/>
        <end position="315"/>
    </location>
</feature>
<sequence length="384" mass="39618">MRIAVITESEAQESRVAATPETVKKLAALGATLVVQAGAGLKSGVTDAEYEAAGATIAADAATALADADVVLKVRRPNAAELKATKRGALVLAIMDPYGADAALKAMAEAGVSSFAMELMPRITRAQVMDVLSSQANLAGYRAVVDGAAEYGRALPMMMTAAGTVPAARIFVMGVGVAGLQAIATARRLGAVVTATDVRPATKEQVESLGAKFVAVEDDEFKQAETAGGYAKEMSKEYQAKQAALVASHIAKQDIVITTALIPGRPAPRLVSEDMVASMRPGSVLVDLAVERGGNVAGVKPGKVVTTANGVKIVGHLNVPGRLAATASGLYARNLFNFLETMIDKSAKTLAVNWDDELVKATNLTRDGAVTHPSFQPKPAAPAA</sequence>
<dbReference type="NCBIfam" id="NF006942">
    <property type="entry name" value="PRK09424.1"/>
    <property type="match status" value="1"/>
</dbReference>
<dbReference type="PANTHER" id="PTHR10160:SF19">
    <property type="entry name" value="PROTON-TRANSLOCATING NAD(P)(+) TRANSHYDROGENASE"/>
    <property type="match status" value="1"/>
</dbReference>
<reference evidence="11 12" key="1">
    <citation type="submission" date="2022-07" db="EMBL/GenBank/DDBJ databases">
        <authorList>
            <person name="Li W.-J."/>
            <person name="Deng Q.-Q."/>
        </authorList>
    </citation>
    <scope>NUCLEOTIDE SEQUENCE [LARGE SCALE GENOMIC DNA]</scope>
    <source>
        <strain evidence="11 12">SYSU M60028</strain>
    </source>
</reference>
<dbReference type="Pfam" id="PF05222">
    <property type="entry name" value="AlaDh_PNT_N"/>
    <property type="match status" value="1"/>
</dbReference>
<keyword evidence="7" id="KW-0520">NAD</keyword>
<proteinExistence type="inferred from homology"/>
<evidence type="ECO:0000259" key="10">
    <source>
        <dbReference type="SMART" id="SM01003"/>
    </source>
</evidence>
<evidence type="ECO:0000313" key="12">
    <source>
        <dbReference type="Proteomes" id="UP001205890"/>
    </source>
</evidence>
<evidence type="ECO:0000256" key="4">
    <source>
        <dbReference type="ARBA" id="ARBA00022741"/>
    </source>
</evidence>
<dbReference type="GO" id="GO:0016491">
    <property type="term" value="F:oxidoreductase activity"/>
    <property type="evidence" value="ECO:0007669"/>
    <property type="project" value="UniProtKB-KW"/>
</dbReference>
<protein>
    <recommendedName>
        <fullName evidence="3">proton-translocating NAD(P)(+) transhydrogenase</fullName>
        <ecNumber evidence="3">7.1.1.1</ecNumber>
    </recommendedName>
</protein>
<dbReference type="Gene3D" id="3.40.50.720">
    <property type="entry name" value="NAD(P)-binding Rossmann-like Domain"/>
    <property type="match status" value="2"/>
</dbReference>
<dbReference type="InterPro" id="IPR007886">
    <property type="entry name" value="AlaDH/PNT_N"/>
</dbReference>
<comment type="function">
    <text evidence="1">The transhydrogenation between NADH and NADP is coupled to respiration and ATP hydrolysis and functions as a proton pump across the membrane.</text>
</comment>
<keyword evidence="5" id="KW-0521">NADP</keyword>
<dbReference type="PROSITE" id="PS00837">
    <property type="entry name" value="ALADH_PNT_2"/>
    <property type="match status" value="1"/>
</dbReference>
<dbReference type="InterPro" id="IPR008143">
    <property type="entry name" value="Ala_DH/PNT_CS2"/>
</dbReference>
<dbReference type="SUPFAM" id="SSF51735">
    <property type="entry name" value="NAD(P)-binding Rossmann-fold domains"/>
    <property type="match status" value="1"/>
</dbReference>
<evidence type="ECO:0000256" key="5">
    <source>
        <dbReference type="ARBA" id="ARBA00022857"/>
    </source>
</evidence>
<comment type="caution">
    <text evidence="11">The sequence shown here is derived from an EMBL/GenBank/DDBJ whole genome shotgun (WGS) entry which is preliminary data.</text>
</comment>
<keyword evidence="12" id="KW-1185">Reference proteome</keyword>
<evidence type="ECO:0000256" key="2">
    <source>
        <dbReference type="ARBA" id="ARBA00005689"/>
    </source>
</evidence>
<dbReference type="EMBL" id="JANCLU010000014">
    <property type="protein sequence ID" value="MCP8939802.1"/>
    <property type="molecule type" value="Genomic_DNA"/>
</dbReference>
<comment type="catalytic activity">
    <reaction evidence="8">
        <text>NAD(+) + NADPH + H(+)(in) = NADH + NADP(+) + H(+)(out)</text>
        <dbReference type="Rhea" id="RHEA:47992"/>
        <dbReference type="ChEBI" id="CHEBI:15378"/>
        <dbReference type="ChEBI" id="CHEBI:57540"/>
        <dbReference type="ChEBI" id="CHEBI:57783"/>
        <dbReference type="ChEBI" id="CHEBI:57945"/>
        <dbReference type="ChEBI" id="CHEBI:58349"/>
        <dbReference type="EC" id="7.1.1.1"/>
    </reaction>
</comment>
<evidence type="ECO:0000256" key="8">
    <source>
        <dbReference type="ARBA" id="ARBA00048202"/>
    </source>
</evidence>
<dbReference type="Proteomes" id="UP001205890">
    <property type="component" value="Unassembled WGS sequence"/>
</dbReference>
<dbReference type="PANTHER" id="PTHR10160">
    <property type="entry name" value="NAD(P) TRANSHYDROGENASE"/>
    <property type="match status" value="1"/>
</dbReference>
<dbReference type="RefSeq" id="WP_254743761.1">
    <property type="nucleotide sequence ID" value="NZ_JANCLU010000014.1"/>
</dbReference>
<keyword evidence="4" id="KW-0547">Nucleotide-binding</keyword>
<dbReference type="EC" id="7.1.1.1" evidence="3"/>
<organism evidence="11 12">
    <name type="scientific">Alsobacter ponti</name>
    <dbReference type="NCBI Taxonomy" id="2962936"/>
    <lineage>
        <taxon>Bacteria</taxon>
        <taxon>Pseudomonadati</taxon>
        <taxon>Pseudomonadota</taxon>
        <taxon>Alphaproteobacteria</taxon>
        <taxon>Hyphomicrobiales</taxon>
        <taxon>Alsobacteraceae</taxon>
        <taxon>Alsobacter</taxon>
    </lineage>
</organism>
<feature type="domain" description="Alanine dehydrogenase/pyridine nucleotide transhydrogenase N-terminal" evidence="10">
    <location>
        <begin position="4"/>
        <end position="139"/>
    </location>
</feature>
<evidence type="ECO:0000256" key="3">
    <source>
        <dbReference type="ARBA" id="ARBA00012943"/>
    </source>
</evidence>
<dbReference type="InterPro" id="IPR007698">
    <property type="entry name" value="AlaDH/PNT_NAD(H)-bd"/>
</dbReference>
<comment type="similarity">
    <text evidence="2">Belongs to the AlaDH/PNT family.</text>
</comment>
<evidence type="ECO:0000259" key="9">
    <source>
        <dbReference type="SMART" id="SM01002"/>
    </source>
</evidence>
<keyword evidence="6" id="KW-1278">Translocase</keyword>
<dbReference type="CDD" id="cd05304">
    <property type="entry name" value="Rubrum_tdh"/>
    <property type="match status" value="1"/>
</dbReference>
<evidence type="ECO:0000256" key="6">
    <source>
        <dbReference type="ARBA" id="ARBA00022967"/>
    </source>
</evidence>
<keyword evidence="11" id="KW-0560">Oxidoreductase</keyword>
<evidence type="ECO:0000256" key="1">
    <source>
        <dbReference type="ARBA" id="ARBA00003943"/>
    </source>
</evidence>
<evidence type="ECO:0000313" key="11">
    <source>
        <dbReference type="EMBL" id="MCP8939802.1"/>
    </source>
</evidence>
<name>A0ABT1LE82_9HYPH</name>
<dbReference type="Pfam" id="PF01262">
    <property type="entry name" value="AlaDh_PNT_C"/>
    <property type="match status" value="1"/>
</dbReference>